<dbReference type="InterPro" id="IPR010133">
    <property type="entry name" value="Bacteriocin_signal_seq"/>
</dbReference>
<evidence type="ECO:0000313" key="5">
    <source>
        <dbReference type="Proteomes" id="UP000277896"/>
    </source>
</evidence>
<dbReference type="Proteomes" id="UP000277896">
    <property type="component" value="Chromosome"/>
</dbReference>
<evidence type="ECO:0000256" key="2">
    <source>
        <dbReference type="ARBA" id="ARBA00023022"/>
    </source>
</evidence>
<name>A0AAD0X623_9LACO</name>
<accession>A0AAD0X623</accession>
<protein>
    <submittedName>
        <fullName evidence="4">Bacteriocin</fullName>
    </submittedName>
</protein>
<dbReference type="NCBIfam" id="TIGR01847">
    <property type="entry name" value="bacteriocin_sig"/>
    <property type="match status" value="1"/>
</dbReference>
<gene>
    <name evidence="4" type="ORF">LP667_01710</name>
</gene>
<organism evidence="4 5">
    <name type="scientific">Lactiplantibacillus paraplantarum</name>
    <dbReference type="NCBI Taxonomy" id="60520"/>
    <lineage>
        <taxon>Bacteria</taxon>
        <taxon>Bacillati</taxon>
        <taxon>Bacillota</taxon>
        <taxon>Bacilli</taxon>
        <taxon>Lactobacillales</taxon>
        <taxon>Lactobacillaceae</taxon>
        <taxon>Lactiplantibacillus</taxon>
    </lineage>
</organism>
<dbReference type="GO" id="GO:0042742">
    <property type="term" value="P:defense response to bacterium"/>
    <property type="evidence" value="ECO:0007669"/>
    <property type="project" value="UniProtKB-KW"/>
</dbReference>
<dbReference type="AlphaFoldDB" id="A0AAD0X623"/>
<evidence type="ECO:0000256" key="3">
    <source>
        <dbReference type="ARBA" id="ARBA00023048"/>
    </source>
</evidence>
<evidence type="ECO:0000313" key="4">
    <source>
        <dbReference type="EMBL" id="AYJ37627.1"/>
    </source>
</evidence>
<keyword evidence="1" id="KW-0929">Antimicrobial</keyword>
<dbReference type="GO" id="GO:0031640">
    <property type="term" value="P:killing of cells of another organism"/>
    <property type="evidence" value="ECO:0007669"/>
    <property type="project" value="UniProtKB-KW"/>
</dbReference>
<proteinExistence type="predicted"/>
<evidence type="ECO:0000256" key="1">
    <source>
        <dbReference type="ARBA" id="ARBA00022529"/>
    </source>
</evidence>
<keyword evidence="3" id="KW-0078">Bacteriocin</keyword>
<sequence length="64" mass="7316">MQFMNKNMEGYIMKKFKELKENELTAITGGSFVGYYLGRFLASATHYYGKTVTKGHMHSSTINN</sequence>
<reference evidence="4 5" key="1">
    <citation type="submission" date="2018-10" db="EMBL/GenBank/DDBJ databases">
        <title>Genome seuquencing of Lactobacillus species.</title>
        <authorList>
            <person name="Baek C."/>
            <person name="Yi H."/>
        </authorList>
    </citation>
    <scope>NUCLEOTIDE SEQUENCE [LARGE SCALE GENOMIC DNA]</scope>
    <source>
        <strain evidence="4 5">DSM 10667</strain>
    </source>
</reference>
<dbReference type="EMBL" id="CP032744">
    <property type="protein sequence ID" value="AYJ37627.1"/>
    <property type="molecule type" value="Genomic_DNA"/>
</dbReference>
<keyword evidence="2" id="KW-0044">Antibiotic</keyword>